<name>A0AAP0KAA3_9MAGN</name>
<sequence>MDTPSALYLSYPFLITSLCRLARVDLTDLDRDVPPDPTITDTFIASLGSLKDYVNFEDKRAWVHEEKRQDNLDDLAPWDTIAQNESLGSQEQQRQAVRVGRRARRCASIAEQCAGAQQA</sequence>
<organism evidence="1 2">
    <name type="scientific">Stephania cephalantha</name>
    <dbReference type="NCBI Taxonomy" id="152367"/>
    <lineage>
        <taxon>Eukaryota</taxon>
        <taxon>Viridiplantae</taxon>
        <taxon>Streptophyta</taxon>
        <taxon>Embryophyta</taxon>
        <taxon>Tracheophyta</taxon>
        <taxon>Spermatophyta</taxon>
        <taxon>Magnoliopsida</taxon>
        <taxon>Ranunculales</taxon>
        <taxon>Menispermaceae</taxon>
        <taxon>Menispermoideae</taxon>
        <taxon>Cissampelideae</taxon>
        <taxon>Stephania</taxon>
    </lineage>
</organism>
<dbReference type="EMBL" id="JBBNAG010000003">
    <property type="protein sequence ID" value="KAK9148265.1"/>
    <property type="molecule type" value="Genomic_DNA"/>
</dbReference>
<keyword evidence="2" id="KW-1185">Reference proteome</keyword>
<evidence type="ECO:0000313" key="1">
    <source>
        <dbReference type="EMBL" id="KAK9148265.1"/>
    </source>
</evidence>
<comment type="caution">
    <text evidence="1">The sequence shown here is derived from an EMBL/GenBank/DDBJ whole genome shotgun (WGS) entry which is preliminary data.</text>
</comment>
<evidence type="ECO:0000313" key="2">
    <source>
        <dbReference type="Proteomes" id="UP001419268"/>
    </source>
</evidence>
<dbReference type="AlphaFoldDB" id="A0AAP0KAA3"/>
<gene>
    <name evidence="1" type="ORF">Scep_007022</name>
</gene>
<proteinExistence type="predicted"/>
<protein>
    <submittedName>
        <fullName evidence="1">Uncharacterized protein</fullName>
    </submittedName>
</protein>
<reference evidence="1 2" key="1">
    <citation type="submission" date="2024-01" db="EMBL/GenBank/DDBJ databases">
        <title>Genome assemblies of Stephania.</title>
        <authorList>
            <person name="Yang L."/>
        </authorList>
    </citation>
    <scope>NUCLEOTIDE SEQUENCE [LARGE SCALE GENOMIC DNA]</scope>
    <source>
        <strain evidence="1">JXDWG</strain>
        <tissue evidence="1">Leaf</tissue>
    </source>
</reference>
<accession>A0AAP0KAA3</accession>
<dbReference type="Proteomes" id="UP001419268">
    <property type="component" value="Unassembled WGS sequence"/>
</dbReference>